<reference evidence="1" key="1">
    <citation type="submission" date="2023-07" db="EMBL/GenBank/DDBJ databases">
        <title>Sorghum-associated microbial communities from plants grown in Nebraska, USA.</title>
        <authorList>
            <person name="Schachtman D."/>
        </authorList>
    </citation>
    <scope>NUCLEOTIDE SEQUENCE</scope>
    <source>
        <strain evidence="1">BE261</strain>
    </source>
</reference>
<accession>A0AAW8NAQ5</accession>
<dbReference type="RefSeq" id="WP_310111872.1">
    <property type="nucleotide sequence ID" value="NZ_JAVDTN010000006.1"/>
</dbReference>
<gene>
    <name evidence="1" type="ORF">J2X12_001963</name>
</gene>
<dbReference type="AlphaFoldDB" id="A0AAW8NAQ5"/>
<evidence type="ECO:0000313" key="1">
    <source>
        <dbReference type="EMBL" id="MDR7163944.1"/>
    </source>
</evidence>
<name>A0AAW8NAQ5_PSEOX</name>
<comment type="caution">
    <text evidence="1">The sequence shown here is derived from an EMBL/GenBank/DDBJ whole genome shotgun (WGS) entry which is preliminary data.</text>
</comment>
<evidence type="ECO:0000313" key="2">
    <source>
        <dbReference type="Proteomes" id="UP001262032"/>
    </source>
</evidence>
<sequence length="150" mass="16838">MAAMTGFQRFQTKYVGRTGAPVGVLVAVDHLRRTGRLLEKEITCYAVADAWFQENLPNPPFYADGNSIGAITWFRESADSMTARLDPLLAILDAKKVAWERLSTSDPGRIVYQDLWQVGVLPAFREPMTPLPYPGKLGANDWFTVRKSYL</sequence>
<dbReference type="GeneID" id="97422624"/>
<protein>
    <submittedName>
        <fullName evidence="1">Uncharacterized protein</fullName>
    </submittedName>
</protein>
<dbReference type="EMBL" id="JAVDWN010000006">
    <property type="protein sequence ID" value="MDR7163944.1"/>
    <property type="molecule type" value="Genomic_DNA"/>
</dbReference>
<organism evidence="1 2">
    <name type="scientific">Pseudarthrobacter oxydans</name>
    <name type="common">Arthrobacter oxydans</name>
    <dbReference type="NCBI Taxonomy" id="1671"/>
    <lineage>
        <taxon>Bacteria</taxon>
        <taxon>Bacillati</taxon>
        <taxon>Actinomycetota</taxon>
        <taxon>Actinomycetes</taxon>
        <taxon>Micrococcales</taxon>
        <taxon>Micrococcaceae</taxon>
        <taxon>Pseudarthrobacter</taxon>
    </lineage>
</organism>
<proteinExistence type="predicted"/>
<dbReference type="Proteomes" id="UP001262032">
    <property type="component" value="Unassembled WGS sequence"/>
</dbReference>